<comment type="caution">
    <text evidence="1">The sequence shown here is derived from an EMBL/GenBank/DDBJ whole genome shotgun (WGS) entry which is preliminary data.</text>
</comment>
<accession>A0A246BHF8</accession>
<evidence type="ECO:0000313" key="2">
    <source>
        <dbReference type="Proteomes" id="UP000197208"/>
    </source>
</evidence>
<gene>
    <name evidence="1" type="ORF">CBQ26_14285</name>
</gene>
<dbReference type="EMBL" id="NHMK01000022">
    <property type="protein sequence ID" value="OWL94684.1"/>
    <property type="molecule type" value="Genomic_DNA"/>
</dbReference>
<organism evidence="1 2">
    <name type="scientific">Deinococcus indicus</name>
    <dbReference type="NCBI Taxonomy" id="223556"/>
    <lineage>
        <taxon>Bacteria</taxon>
        <taxon>Thermotogati</taxon>
        <taxon>Deinococcota</taxon>
        <taxon>Deinococci</taxon>
        <taxon>Deinococcales</taxon>
        <taxon>Deinococcaceae</taxon>
        <taxon>Deinococcus</taxon>
    </lineage>
</organism>
<protein>
    <submittedName>
        <fullName evidence="1">Uncharacterized protein</fullName>
    </submittedName>
</protein>
<name>A0A246BHF8_9DEIO</name>
<dbReference type="AlphaFoldDB" id="A0A246BHF8"/>
<evidence type="ECO:0000313" key="1">
    <source>
        <dbReference type="EMBL" id="OWL94684.1"/>
    </source>
</evidence>
<sequence length="167" mass="17135">MPTPAPTILFPVLTPVAGSFCAAPGEPLRGVTVTHEGGREVAYLIGVTSHRGSRLAVLVPLDLPRSRIDAALRASLNAAFPGLGDRPDALAHLSGLLAFCAAQGQPGDVLEVTAGVVNLNVSLTPATPASLALVPELLAGAREQLLALCRAQIQHTNHSASYGIIKA</sequence>
<dbReference type="OrthoDB" id="77710at2"/>
<reference evidence="1 2" key="1">
    <citation type="submission" date="2017-05" db="EMBL/GenBank/DDBJ databases">
        <title>De novo genome assembly of Deniococcus indicus strain DR1.</title>
        <authorList>
            <person name="Chauhan D."/>
            <person name="Yennamalli R.M."/>
            <person name="Priyadarshini R."/>
        </authorList>
    </citation>
    <scope>NUCLEOTIDE SEQUENCE [LARGE SCALE GENOMIC DNA]</scope>
    <source>
        <strain evidence="1 2">DR1</strain>
    </source>
</reference>
<dbReference type="Proteomes" id="UP000197208">
    <property type="component" value="Unassembled WGS sequence"/>
</dbReference>
<keyword evidence="2" id="KW-1185">Reference proteome</keyword>
<proteinExistence type="predicted"/>
<dbReference type="RefSeq" id="WP_088249318.1">
    <property type="nucleotide sequence ID" value="NZ_NHMK01000022.1"/>
</dbReference>